<reference evidence="1 2" key="1">
    <citation type="submission" date="2019-01" db="EMBL/GenBank/DDBJ databases">
        <title>Draft genome sequences of three monokaryotic isolates of the white-rot basidiomycete fungus Dichomitus squalens.</title>
        <authorList>
            <consortium name="DOE Joint Genome Institute"/>
            <person name="Lopez S.C."/>
            <person name="Andreopoulos B."/>
            <person name="Pangilinan J."/>
            <person name="Lipzen A."/>
            <person name="Riley R."/>
            <person name="Ahrendt S."/>
            <person name="Ng V."/>
            <person name="Barry K."/>
            <person name="Daum C."/>
            <person name="Grigoriev I.V."/>
            <person name="Hilden K.S."/>
            <person name="Makela M.R."/>
            <person name="de Vries R.P."/>
        </authorList>
    </citation>
    <scope>NUCLEOTIDE SEQUENCE [LARGE SCALE GENOMIC DNA]</scope>
    <source>
        <strain evidence="1 2">CBS 464.89</strain>
    </source>
</reference>
<proteinExistence type="predicted"/>
<name>A0A4Q9Q5A5_9APHY</name>
<organism evidence="1 2">
    <name type="scientific">Dichomitus squalens</name>
    <dbReference type="NCBI Taxonomy" id="114155"/>
    <lineage>
        <taxon>Eukaryota</taxon>
        <taxon>Fungi</taxon>
        <taxon>Dikarya</taxon>
        <taxon>Basidiomycota</taxon>
        <taxon>Agaricomycotina</taxon>
        <taxon>Agaricomycetes</taxon>
        <taxon>Polyporales</taxon>
        <taxon>Polyporaceae</taxon>
        <taxon>Dichomitus</taxon>
    </lineage>
</organism>
<dbReference type="OMA" id="CEHICRY"/>
<dbReference type="PANTHER" id="PTHR31912">
    <property type="entry name" value="IP13529P"/>
    <property type="match status" value="1"/>
</dbReference>
<evidence type="ECO:0000313" key="2">
    <source>
        <dbReference type="Proteomes" id="UP000292082"/>
    </source>
</evidence>
<keyword evidence="2" id="KW-1185">Reference proteome</keyword>
<dbReference type="AlphaFoldDB" id="A0A4Q9Q5A5"/>
<gene>
    <name evidence="1" type="ORF">BD310DRAFT_767009</name>
</gene>
<dbReference type="PANTHER" id="PTHR31912:SF34">
    <property type="entry name" value="NOTOCHORD-RELATED PROTEIN"/>
    <property type="match status" value="1"/>
</dbReference>
<evidence type="ECO:0000313" key="1">
    <source>
        <dbReference type="EMBL" id="TBU62567.1"/>
    </source>
</evidence>
<feature type="non-terminal residue" evidence="1">
    <location>
        <position position="753"/>
    </location>
</feature>
<dbReference type="STRING" id="114155.A0A4Q9Q5A5"/>
<dbReference type="Proteomes" id="UP000292082">
    <property type="component" value="Unassembled WGS sequence"/>
</dbReference>
<accession>A0A4Q9Q5A5</accession>
<dbReference type="EMBL" id="ML145093">
    <property type="protein sequence ID" value="TBU62567.1"/>
    <property type="molecule type" value="Genomic_DNA"/>
</dbReference>
<protein>
    <submittedName>
        <fullName evidence="1">Uncharacterized protein</fullName>
    </submittedName>
</protein>
<sequence>MPNPDRVTADGLEWECPPLIVFIDDVSGNSSKQWNVHYSCYMSNAGLPRAQIEKSRNIQFISTSPSASPMEIIEAVCNDIRQTWGTSPLKVWDVHRRRHILVRLWLLFLPGDNPMQAELCSHIGLKGNHFCRCCHVGGDQKYKQSNEGFASLLKLSRERSPGETRGAIMAQLIQATHAAAEKPLKEAITSSGAKDSLALPMINRLIALGKILRRSTPERKALTPEDVNRELSAELLRHEGVTLMNPLLDMEGVNVHRDTPVEPLHTHLLGVVKYFWAQTMWVLEKQGKLEVFQARLNSLGKSGLNIPTIQADYMCRYRGALIGKHFKTISQIMVFAICNLVDESLQNAWFSVGRLTVLLWETEIIIMADYLKDLRAVINDILDHAASLSPGLLTEKNKLHILLHIPDHIERHGPALLFSTERYESFNHIFRLSSIHSNRQAPSRDIAASFANQDRCRHMMTGGYWLDKTSGRWVCASPAVLDHVRSHSIDARLLGVAHVSAPIPGKMMLTPLPSRTTTTPAIPNTLQTRPLTSAPSSSASRPVLTWIDTHSSQLVPTLCPPGFSDGHWHSAADVLALNGDQAIIGAEVIVSLPTDIPTTRTRLAFASIIELLKTADPLLPDTSLITVRESTLQECLHPTLHMPVLSRTGQFHVIRPHDIICVVNVQHDCSRAKCTETGKQTVRQEREDTTQTRAVVTHDCSPLYVLNTIALHNNHRIRDMLPQQLRTIPPFFTDRDALHKSAASSLRDTKLQK</sequence>